<dbReference type="SMART" id="SM00763">
    <property type="entry name" value="AAA_PrkA"/>
    <property type="match status" value="1"/>
</dbReference>
<keyword evidence="2" id="KW-0723">Serine/threonine-protein kinase</keyword>
<comment type="caution">
    <text evidence="2">The sequence shown here is derived from an EMBL/GenBank/DDBJ whole genome shotgun (WGS) entry which is preliminary data.</text>
</comment>
<keyword evidence="2" id="KW-0808">Transferase</keyword>
<dbReference type="EMBL" id="BAAACZ010000029">
    <property type="protein sequence ID" value="GAA0470830.1"/>
    <property type="molecule type" value="Genomic_DNA"/>
</dbReference>
<dbReference type="Gene3D" id="3.40.50.300">
    <property type="entry name" value="P-loop containing nucleotide triphosphate hydrolases"/>
    <property type="match status" value="1"/>
</dbReference>
<dbReference type="InterPro" id="IPR027417">
    <property type="entry name" value="P-loop_NTPase"/>
</dbReference>
<evidence type="ECO:0000259" key="1">
    <source>
        <dbReference type="SMART" id="SM00763"/>
    </source>
</evidence>
<organism evidence="2 3">
    <name type="scientific">Alkalibacillus silvisoli</name>
    <dbReference type="NCBI Taxonomy" id="392823"/>
    <lineage>
        <taxon>Bacteria</taxon>
        <taxon>Bacillati</taxon>
        <taxon>Bacillota</taxon>
        <taxon>Bacilli</taxon>
        <taxon>Bacillales</taxon>
        <taxon>Bacillaceae</taxon>
        <taxon>Alkalibacillus</taxon>
    </lineage>
</organism>
<dbReference type="PANTHER" id="PTHR30267:SF2">
    <property type="entry name" value="PROTEIN PRKA"/>
    <property type="match status" value="1"/>
</dbReference>
<sequence length="557" mass="64681">MKWEGTLEEFVQYILDGKISPISSHKRLYNALKWALEGDLTNQLFGMDSLIKQVMSDYLTPAAKGYDAHKRILVLVGPPGSGKSTFVKVLKEALAKYSQMDEGVVYRIKACPLNENPLLALPLEIKQQIERKTGFTITGFLSPLNQLKLREIYEGDWKKVKVEQFSINEHKREGIGSFVPGDPYSQEVNDLVGDVDFSTITKYGSISDPRAYRYDGEFQVANQGLLELHEVFKCQRELLYPFLTLAEEGMYKISRQSMVYTDQVVIGHTNEEDLLRYIEQGTNEAILSRMIFIKVPHNMVLDEEVKLYRTKLYPSDLDRLDYLALETLAHAVIMSRLDRSIKSESILNRVQQFNEGHLFTKRNQDGMVGVESRVVFKLLGRCMSGSEVITAKQLLNELHHEIQEDFLLLESEKQWYSELIERAELVYRNKLLTYVEDCMAIKMPHRLDNLVQQLLLSDPQSLQAGLGFDYAMYKKLQQHLKQLSKEEVNFSSLAKEYQQLFKQRLMQEYVKELYAKHYLWNWLNSDLVQYLTKKNVPYSNELINYTYQALTYELSNI</sequence>
<dbReference type="PANTHER" id="PTHR30267">
    <property type="entry name" value="PROTEIN KINASE PRKA"/>
    <property type="match status" value="1"/>
</dbReference>
<gene>
    <name evidence="2" type="primary">prkA</name>
    <name evidence="2" type="ORF">GCM10008935_28430</name>
</gene>
<dbReference type="SUPFAM" id="SSF52540">
    <property type="entry name" value="P-loop containing nucleoside triphosphate hydrolases"/>
    <property type="match status" value="2"/>
</dbReference>
<keyword evidence="3" id="KW-1185">Reference proteome</keyword>
<keyword evidence="2" id="KW-0418">Kinase</keyword>
<dbReference type="RefSeq" id="WP_343784701.1">
    <property type="nucleotide sequence ID" value="NZ_BAAACZ010000029.1"/>
</dbReference>
<dbReference type="GO" id="GO:0004674">
    <property type="term" value="F:protein serine/threonine kinase activity"/>
    <property type="evidence" value="ECO:0007669"/>
    <property type="project" value="UniProtKB-KW"/>
</dbReference>
<evidence type="ECO:0000313" key="3">
    <source>
        <dbReference type="Proteomes" id="UP001500740"/>
    </source>
</evidence>
<protein>
    <submittedName>
        <fullName evidence="2">Serine/threonine protein kinase PrkA</fullName>
    </submittedName>
</protein>
<proteinExistence type="predicted"/>
<dbReference type="Proteomes" id="UP001500740">
    <property type="component" value="Unassembled WGS sequence"/>
</dbReference>
<reference evidence="3" key="1">
    <citation type="journal article" date="2019" name="Int. J. Syst. Evol. Microbiol.">
        <title>The Global Catalogue of Microorganisms (GCM) 10K type strain sequencing project: providing services to taxonomists for standard genome sequencing and annotation.</title>
        <authorList>
            <consortium name="The Broad Institute Genomics Platform"/>
            <consortium name="The Broad Institute Genome Sequencing Center for Infectious Disease"/>
            <person name="Wu L."/>
            <person name="Ma J."/>
        </authorList>
    </citation>
    <scope>NUCLEOTIDE SEQUENCE [LARGE SCALE GENOMIC DNA]</scope>
    <source>
        <strain evidence="3">JCM 14193</strain>
    </source>
</reference>
<accession>A0ABN1A9D7</accession>
<dbReference type="InterPro" id="IPR013153">
    <property type="entry name" value="Prk_AAA"/>
</dbReference>
<dbReference type="Pfam" id="PF08298">
    <property type="entry name" value="AAA_PrkA"/>
    <property type="match status" value="1"/>
</dbReference>
<name>A0ABN1A9D7_9BACI</name>
<feature type="domain" description="PrkA AAA" evidence="1">
    <location>
        <begin position="5"/>
        <end position="344"/>
    </location>
</feature>
<evidence type="ECO:0000313" key="2">
    <source>
        <dbReference type="EMBL" id="GAA0470830.1"/>
    </source>
</evidence>